<feature type="domain" description="DNAJC9 HTH" evidence="2">
    <location>
        <begin position="64"/>
        <end position="128"/>
    </location>
</feature>
<dbReference type="InterPro" id="IPR042977">
    <property type="entry name" value="AtJ6-like"/>
</dbReference>
<dbReference type="Pfam" id="PF23302">
    <property type="entry name" value="HTH_DNAJC9"/>
    <property type="match status" value="1"/>
</dbReference>
<accession>A0A7S4L756</accession>
<dbReference type="EMBL" id="HBKN01032067">
    <property type="protein sequence ID" value="CAE2317183.1"/>
    <property type="molecule type" value="Transcribed_RNA"/>
</dbReference>
<reference evidence="3" key="1">
    <citation type="submission" date="2021-01" db="EMBL/GenBank/DDBJ databases">
        <authorList>
            <person name="Corre E."/>
            <person name="Pelletier E."/>
            <person name="Niang G."/>
            <person name="Scheremetjew M."/>
            <person name="Finn R."/>
            <person name="Kale V."/>
            <person name="Holt S."/>
            <person name="Cochrane G."/>
            <person name="Meng A."/>
            <person name="Brown T."/>
            <person name="Cohen L."/>
        </authorList>
    </citation>
    <scope>NUCLEOTIDE SEQUENCE</scope>
    <source>
        <strain evidence="3">CCMP 2712</strain>
    </source>
</reference>
<evidence type="ECO:0000313" key="3">
    <source>
        <dbReference type="EMBL" id="CAE2317183.1"/>
    </source>
</evidence>
<feature type="compositionally biased region" description="Basic and acidic residues" evidence="1">
    <location>
        <begin position="135"/>
        <end position="145"/>
    </location>
</feature>
<feature type="region of interest" description="Disordered" evidence="1">
    <location>
        <begin position="135"/>
        <end position="159"/>
    </location>
</feature>
<proteinExistence type="predicted"/>
<evidence type="ECO:0000256" key="1">
    <source>
        <dbReference type="SAM" id="MobiDB-lite"/>
    </source>
</evidence>
<dbReference type="PANTHER" id="PTHR44916">
    <property type="entry name" value="CHAPERONE DNAJ-DOMAIN SUPERFAMILY PROTEIN-RELATED"/>
    <property type="match status" value="1"/>
</dbReference>
<name>A0A7S4L756_GUITH</name>
<dbReference type="InterPro" id="IPR056453">
    <property type="entry name" value="HTH_DNAJC9"/>
</dbReference>
<gene>
    <name evidence="3" type="ORF">GTHE00462_LOCUS24964</name>
</gene>
<evidence type="ECO:0000259" key="2">
    <source>
        <dbReference type="Pfam" id="PF23302"/>
    </source>
</evidence>
<organism evidence="3">
    <name type="scientific">Guillardia theta</name>
    <name type="common">Cryptophyte</name>
    <name type="synonym">Cryptomonas phi</name>
    <dbReference type="NCBI Taxonomy" id="55529"/>
    <lineage>
        <taxon>Eukaryota</taxon>
        <taxon>Cryptophyceae</taxon>
        <taxon>Pyrenomonadales</taxon>
        <taxon>Geminigeraceae</taxon>
        <taxon>Guillardia</taxon>
    </lineage>
</organism>
<sequence length="203" mass="23508">MVPDNSKFGSNRIKLRSCAETGVVPGDGCFDGLQGKSFAELYEYYRAIYQPVTEEEYQSWEKKYPGSEEEKQDVAAFYKKKAGNMSRVCDYIPFCEEEDCWRIKTIIDEMIQKGELEETAAYKKFKPKQYSEEEVKKIKSERAPEEGWEEAKDELESKKRNSMDDLAALILAKRRERESAFDGMIGAMEMKYSKGKSKTKGKR</sequence>
<dbReference type="PANTHER" id="PTHR44916:SF1">
    <property type="entry name" value="CHAPERONE DNAJ-DOMAIN SUPERFAMILY PROTEIN-RELATED"/>
    <property type="match status" value="1"/>
</dbReference>
<protein>
    <recommendedName>
        <fullName evidence="2">DNAJC9 HTH domain-containing protein</fullName>
    </recommendedName>
</protein>
<dbReference type="AlphaFoldDB" id="A0A7S4L756"/>